<proteinExistence type="predicted"/>
<dbReference type="Gene3D" id="3.40.50.12780">
    <property type="entry name" value="N-terminal domain of ligase-like"/>
    <property type="match status" value="1"/>
</dbReference>
<gene>
    <name evidence="4" type="ORF">SAMN05445756_1210</name>
</gene>
<dbReference type="AlphaFoldDB" id="A0A212TGF7"/>
<evidence type="ECO:0000313" key="5">
    <source>
        <dbReference type="Proteomes" id="UP000198122"/>
    </source>
</evidence>
<dbReference type="InterPro" id="IPR042099">
    <property type="entry name" value="ANL_N_sf"/>
</dbReference>
<dbReference type="Proteomes" id="UP000198122">
    <property type="component" value="Unassembled WGS sequence"/>
</dbReference>
<dbReference type="PANTHER" id="PTHR43272">
    <property type="entry name" value="LONG-CHAIN-FATTY-ACID--COA LIGASE"/>
    <property type="match status" value="1"/>
</dbReference>
<dbReference type="Pfam" id="PF23562">
    <property type="entry name" value="AMP-binding_C_3"/>
    <property type="match status" value="1"/>
</dbReference>
<protein>
    <submittedName>
        <fullName evidence="4">Long-chain acyl-CoA synthetase</fullName>
    </submittedName>
</protein>
<reference evidence="4 5" key="1">
    <citation type="submission" date="2017-06" db="EMBL/GenBank/DDBJ databases">
        <authorList>
            <person name="Kim H.J."/>
            <person name="Triplett B.A."/>
        </authorList>
    </citation>
    <scope>NUCLEOTIDE SEQUENCE [LARGE SCALE GENOMIC DNA]</scope>
    <source>
        <strain evidence="4 5">DSM 22179</strain>
    </source>
</reference>
<dbReference type="InterPro" id="IPR020845">
    <property type="entry name" value="AMP-binding_CS"/>
</dbReference>
<dbReference type="PANTHER" id="PTHR43272:SF33">
    <property type="entry name" value="AMP-BINDING DOMAIN-CONTAINING PROTEIN-RELATED"/>
    <property type="match status" value="1"/>
</dbReference>
<dbReference type="RefSeq" id="WP_088818363.1">
    <property type="nucleotide sequence ID" value="NZ_FYEZ01000001.1"/>
</dbReference>
<dbReference type="GO" id="GO:0016020">
    <property type="term" value="C:membrane"/>
    <property type="evidence" value="ECO:0007669"/>
    <property type="project" value="TreeGrafter"/>
</dbReference>
<dbReference type="OrthoDB" id="9803968at2"/>
<organism evidence="4 5">
    <name type="scientific">Kytococcus aerolatus</name>
    <dbReference type="NCBI Taxonomy" id="592308"/>
    <lineage>
        <taxon>Bacteria</taxon>
        <taxon>Bacillati</taxon>
        <taxon>Actinomycetota</taxon>
        <taxon>Actinomycetes</taxon>
        <taxon>Micrococcales</taxon>
        <taxon>Kytococcaceae</taxon>
        <taxon>Kytococcus</taxon>
    </lineage>
</organism>
<keyword evidence="1" id="KW-0547">Nucleotide-binding</keyword>
<evidence type="ECO:0000256" key="2">
    <source>
        <dbReference type="ARBA" id="ARBA00022840"/>
    </source>
</evidence>
<feature type="domain" description="AMP-dependent synthetase/ligase" evidence="3">
    <location>
        <begin position="25"/>
        <end position="426"/>
    </location>
</feature>
<dbReference type="GO" id="GO:0005524">
    <property type="term" value="F:ATP binding"/>
    <property type="evidence" value="ECO:0007669"/>
    <property type="project" value="UniProtKB-KW"/>
</dbReference>
<keyword evidence="5" id="KW-1185">Reference proteome</keyword>
<dbReference type="InterPro" id="IPR000873">
    <property type="entry name" value="AMP-dep_synth/lig_dom"/>
</dbReference>
<name>A0A212TGF7_9MICO</name>
<evidence type="ECO:0000256" key="1">
    <source>
        <dbReference type="ARBA" id="ARBA00022741"/>
    </source>
</evidence>
<evidence type="ECO:0000313" key="4">
    <source>
        <dbReference type="EMBL" id="SNC64906.1"/>
    </source>
</evidence>
<accession>A0A212TGF7</accession>
<evidence type="ECO:0000259" key="3">
    <source>
        <dbReference type="Pfam" id="PF00501"/>
    </source>
</evidence>
<sequence length="607" mass="66350">MAQSTMTTWWRSEPPQHLPGLLHGTVAEFPDRILVNRRQGSTWAGITSRQFLENVNSVARGLVAAGVEPEDRVALMAKTRYEWALLDLAILSTGAVCVPFYETSSASQVAWMVENSNVRWAVVENERMAGTVRTGVESAGRELQGLWVVDGQGGVPDLDSLISGGAETEQAEIDRRCEGLGRETLATIIYSSGTTGRPRACMLPHRAFIDELTAAYEGLPELFEGESSTLLFLPLAHVFGRMVHLAVIGAGVPTGYSDIGRVAKDLPTFQPTFVLGVPRVFERIYDAAHLKAAKAGRERIFHRATETAIAYSRALDTGRVPLTLRARHALFERLVYSKVKAAFGGRLRYAISGGSALGERLGHYFRGMGVNIIEGWGLTETSAAAAANRVGMQKVGTVGIPLPGMELRLAEDGEIQVRGGHVFQGYENDPESTAAVLDEDGWFSTGDLGRIDEDGYLSIIGRAKEILVTAAGKNVAPGPLEDVLRGHQLVSQAMVIGDGQPSIMALITLDEEQLPEWLKHHGREVVPAAEMVDDEQVRASIQKVVDEANATVSQAEAIKKFRILPRDFSLEDEELTVAMKVRRHVVMNHFADVIDEMYGRNKSTWRD</sequence>
<keyword evidence="2" id="KW-0067">ATP-binding</keyword>
<dbReference type="GO" id="GO:0004467">
    <property type="term" value="F:long-chain fatty acid-CoA ligase activity"/>
    <property type="evidence" value="ECO:0007669"/>
    <property type="project" value="TreeGrafter"/>
</dbReference>
<dbReference type="Pfam" id="PF00501">
    <property type="entry name" value="AMP-binding"/>
    <property type="match status" value="1"/>
</dbReference>
<dbReference type="EMBL" id="FYEZ01000001">
    <property type="protein sequence ID" value="SNC64906.1"/>
    <property type="molecule type" value="Genomic_DNA"/>
</dbReference>
<dbReference type="CDD" id="cd05907">
    <property type="entry name" value="VL_LC_FACS_like"/>
    <property type="match status" value="1"/>
</dbReference>
<dbReference type="SUPFAM" id="SSF56801">
    <property type="entry name" value="Acetyl-CoA synthetase-like"/>
    <property type="match status" value="1"/>
</dbReference>
<dbReference type="PROSITE" id="PS00455">
    <property type="entry name" value="AMP_BINDING"/>
    <property type="match status" value="1"/>
</dbReference>